<name>A0A7Y7EA18_STRMO</name>
<evidence type="ECO:0000256" key="5">
    <source>
        <dbReference type="ARBA" id="ARBA00022692"/>
    </source>
</evidence>
<keyword evidence="15" id="KW-1185">Reference proteome</keyword>
<evidence type="ECO:0000256" key="8">
    <source>
        <dbReference type="ARBA" id="ARBA00022989"/>
    </source>
</evidence>
<evidence type="ECO:0000313" key="14">
    <source>
        <dbReference type="EMBL" id="NVK81633.1"/>
    </source>
</evidence>
<keyword evidence="6" id="KW-0631">Potassium channel</keyword>
<feature type="transmembrane region" description="Helical" evidence="13">
    <location>
        <begin position="113"/>
        <end position="135"/>
    </location>
</feature>
<keyword evidence="8 13" id="KW-1133">Transmembrane helix</keyword>
<comment type="catalytic activity">
    <reaction evidence="12">
        <text>K(+)(in) = K(+)(out)</text>
        <dbReference type="Rhea" id="RHEA:29463"/>
        <dbReference type="ChEBI" id="CHEBI:29103"/>
    </reaction>
</comment>
<keyword evidence="3" id="KW-0813">Transport</keyword>
<comment type="subcellular location">
    <subcellularLocation>
        <location evidence="1">Membrane</location>
        <topology evidence="1">Multi-pass membrane protein</topology>
    </subcellularLocation>
</comment>
<gene>
    <name evidence="14" type="ORF">HG542_28870</name>
</gene>
<sequence length="202" mass="21973">MAREEYAIDVDRLLAFADAVIAIAITLLALELHVPDGLPAVELGHALHELLTKVYAYLLTFIVISLLWLAHHRLFGMVAALDRTMVHLELGLLAVIAALPFPTRLISEYGQTVAATAVYSGTLATASTLLTVMSLRLLAPGPLRAPAVTQQQVKQTVFVSATLATVFATSVLLAFASPTLAKYWLWLAFLVRARPRFRRAAT</sequence>
<dbReference type="Proteomes" id="UP000587462">
    <property type="component" value="Unassembled WGS sequence"/>
</dbReference>
<comment type="similarity">
    <text evidence="2">Belongs to the TMEM175 family.</text>
</comment>
<keyword evidence="9" id="KW-0406">Ion transport</keyword>
<comment type="caution">
    <text evidence="14">The sequence shown here is derived from an EMBL/GenBank/DDBJ whole genome shotgun (WGS) entry which is preliminary data.</text>
</comment>
<evidence type="ECO:0000313" key="15">
    <source>
        <dbReference type="Proteomes" id="UP000587462"/>
    </source>
</evidence>
<dbReference type="Pfam" id="PF06736">
    <property type="entry name" value="TMEM175"/>
    <property type="match status" value="1"/>
</dbReference>
<evidence type="ECO:0000256" key="9">
    <source>
        <dbReference type="ARBA" id="ARBA00023065"/>
    </source>
</evidence>
<evidence type="ECO:0000256" key="6">
    <source>
        <dbReference type="ARBA" id="ARBA00022826"/>
    </source>
</evidence>
<dbReference type="InterPro" id="IPR010617">
    <property type="entry name" value="TMEM175-like"/>
</dbReference>
<evidence type="ECO:0000256" key="4">
    <source>
        <dbReference type="ARBA" id="ARBA00022538"/>
    </source>
</evidence>
<keyword evidence="11" id="KW-0407">Ion channel</keyword>
<feature type="transmembrane region" description="Helical" evidence="13">
    <location>
        <begin position="84"/>
        <end position="101"/>
    </location>
</feature>
<organism evidence="14 15">
    <name type="scientific">Streptomyces morookaense</name>
    <name type="common">Streptoverticillium morookaense</name>
    <dbReference type="NCBI Taxonomy" id="1970"/>
    <lineage>
        <taxon>Bacteria</taxon>
        <taxon>Bacillati</taxon>
        <taxon>Actinomycetota</taxon>
        <taxon>Actinomycetes</taxon>
        <taxon>Kitasatosporales</taxon>
        <taxon>Streptomycetaceae</taxon>
        <taxon>Streptomyces</taxon>
    </lineage>
</organism>
<reference evidence="14 15" key="1">
    <citation type="submission" date="2020-04" db="EMBL/GenBank/DDBJ databases">
        <title>Draft Genome Sequence of Streptomyces morookaense DSM 40503, an 8-azaguanine-producing strain.</title>
        <authorList>
            <person name="Qi J."/>
            <person name="Gao J.-M."/>
        </authorList>
    </citation>
    <scope>NUCLEOTIDE SEQUENCE [LARGE SCALE GENOMIC DNA]</scope>
    <source>
        <strain evidence="14 15">DSM 40503</strain>
    </source>
</reference>
<evidence type="ECO:0000256" key="10">
    <source>
        <dbReference type="ARBA" id="ARBA00023136"/>
    </source>
</evidence>
<evidence type="ECO:0000256" key="13">
    <source>
        <dbReference type="SAM" id="Phobius"/>
    </source>
</evidence>
<keyword evidence="4" id="KW-0633">Potassium transport</keyword>
<evidence type="ECO:0000256" key="3">
    <source>
        <dbReference type="ARBA" id="ARBA00022448"/>
    </source>
</evidence>
<dbReference type="GO" id="GO:0016020">
    <property type="term" value="C:membrane"/>
    <property type="evidence" value="ECO:0007669"/>
    <property type="project" value="UniProtKB-SubCell"/>
</dbReference>
<keyword evidence="10 13" id="KW-0472">Membrane</keyword>
<dbReference type="GO" id="GO:0015252">
    <property type="term" value="F:proton channel activity"/>
    <property type="evidence" value="ECO:0007669"/>
    <property type="project" value="InterPro"/>
</dbReference>
<evidence type="ECO:0000256" key="1">
    <source>
        <dbReference type="ARBA" id="ARBA00004141"/>
    </source>
</evidence>
<feature type="transmembrane region" description="Helical" evidence="13">
    <location>
        <begin position="54"/>
        <end position="72"/>
    </location>
</feature>
<dbReference type="PANTHER" id="PTHR31462">
    <property type="entry name" value="ENDOSOMAL/LYSOSOMAL POTASSIUM CHANNEL TMEM175"/>
    <property type="match status" value="1"/>
</dbReference>
<evidence type="ECO:0000256" key="11">
    <source>
        <dbReference type="ARBA" id="ARBA00023303"/>
    </source>
</evidence>
<proteinExistence type="inferred from homology"/>
<dbReference type="EMBL" id="JABBXF010000088">
    <property type="protein sequence ID" value="NVK81633.1"/>
    <property type="molecule type" value="Genomic_DNA"/>
</dbReference>
<feature type="transmembrane region" description="Helical" evidence="13">
    <location>
        <begin position="12"/>
        <end position="34"/>
    </location>
</feature>
<accession>A0A7Y7EA18</accession>
<dbReference type="PANTHER" id="PTHR31462:SF5">
    <property type="entry name" value="ENDOSOMAL_LYSOSOMAL PROTON CHANNEL TMEM175"/>
    <property type="match status" value="1"/>
</dbReference>
<dbReference type="RefSeq" id="WP_171086552.1">
    <property type="nucleotide sequence ID" value="NZ_BNBU01000001.1"/>
</dbReference>
<evidence type="ECO:0000256" key="12">
    <source>
        <dbReference type="ARBA" id="ARBA00034430"/>
    </source>
</evidence>
<keyword evidence="7" id="KW-0630">Potassium</keyword>
<evidence type="ECO:0000256" key="7">
    <source>
        <dbReference type="ARBA" id="ARBA00022958"/>
    </source>
</evidence>
<evidence type="ECO:0000256" key="2">
    <source>
        <dbReference type="ARBA" id="ARBA00006920"/>
    </source>
</evidence>
<feature type="transmembrane region" description="Helical" evidence="13">
    <location>
        <begin position="156"/>
        <end position="176"/>
    </location>
</feature>
<dbReference type="AlphaFoldDB" id="A0A7Y7EA18"/>
<protein>
    <submittedName>
        <fullName evidence="14">DUF1211 domain-containing protein</fullName>
    </submittedName>
</protein>
<keyword evidence="5 13" id="KW-0812">Transmembrane</keyword>
<dbReference type="GO" id="GO:0005267">
    <property type="term" value="F:potassium channel activity"/>
    <property type="evidence" value="ECO:0007669"/>
    <property type="project" value="UniProtKB-KW"/>
</dbReference>